<dbReference type="AlphaFoldDB" id="D5ACD9"/>
<dbReference type="PANTHER" id="PTHR13394">
    <property type="entry name" value="ORIGIN RECOGNITION COMPLEX SUBUNIT 6"/>
    <property type="match status" value="1"/>
</dbReference>
<evidence type="ECO:0000313" key="2">
    <source>
        <dbReference type="EMBL" id="ADE77208.1"/>
    </source>
</evidence>
<proteinExistence type="evidence at transcript level"/>
<name>D5ACD9_PICSI</name>
<dbReference type="GO" id="GO:0005664">
    <property type="term" value="C:nuclear origin of replication recognition complex"/>
    <property type="evidence" value="ECO:0007669"/>
    <property type="project" value="InterPro"/>
</dbReference>
<dbReference type="InterPro" id="IPR020529">
    <property type="entry name" value="ORC6_met/pln"/>
</dbReference>
<reference evidence="2" key="1">
    <citation type="submission" date="2010-04" db="EMBL/GenBank/DDBJ databases">
        <authorList>
            <person name="Reid K.E."/>
            <person name="Liao N."/>
            <person name="Chan S."/>
            <person name="Docking R."/>
            <person name="Taylor G."/>
            <person name="Moore R."/>
            <person name="Mayo M."/>
            <person name="Munro S."/>
            <person name="King J."/>
            <person name="Yanchuk A."/>
            <person name="Holt R."/>
            <person name="Jones S."/>
            <person name="Marra M."/>
            <person name="Ritland C.E."/>
            <person name="Ritland K."/>
            <person name="Bohlmann J."/>
        </authorList>
    </citation>
    <scope>NUCLEOTIDE SEQUENCE</scope>
    <source>
        <tissue evidence="2">Bud</tissue>
    </source>
</reference>
<sequence length="115" mass="13064">MNDLCFDIVGISKEKKDPKSVKNNRDLLDALPCKRRHEDDGESDSCSESIDDEDGLEVPGLKRPKKMPKHAYEEWKSSVLSSNETFKVTGLEKKRKQMQLSFVKKPLQTVPLEGS</sequence>
<dbReference type="EMBL" id="BT123915">
    <property type="protein sequence ID" value="ADE77208.1"/>
    <property type="molecule type" value="mRNA"/>
</dbReference>
<feature type="compositionally biased region" description="Acidic residues" evidence="1">
    <location>
        <begin position="40"/>
        <end position="56"/>
    </location>
</feature>
<evidence type="ECO:0000256" key="1">
    <source>
        <dbReference type="SAM" id="MobiDB-lite"/>
    </source>
</evidence>
<dbReference type="PANTHER" id="PTHR13394:SF0">
    <property type="entry name" value="ORIGIN RECOGNITION COMPLEX SUBUNIT 6"/>
    <property type="match status" value="1"/>
</dbReference>
<protein>
    <recommendedName>
        <fullName evidence="3">Origin recognition complex subunit 6</fullName>
    </recommendedName>
</protein>
<dbReference type="GO" id="GO:0006270">
    <property type="term" value="P:DNA replication initiation"/>
    <property type="evidence" value="ECO:0007669"/>
    <property type="project" value="TreeGrafter"/>
</dbReference>
<feature type="region of interest" description="Disordered" evidence="1">
    <location>
        <begin position="32"/>
        <end position="68"/>
    </location>
</feature>
<organism evidence="2">
    <name type="scientific">Picea sitchensis</name>
    <name type="common">Sitka spruce</name>
    <name type="synonym">Pinus sitchensis</name>
    <dbReference type="NCBI Taxonomy" id="3332"/>
    <lineage>
        <taxon>Eukaryota</taxon>
        <taxon>Viridiplantae</taxon>
        <taxon>Streptophyta</taxon>
        <taxon>Embryophyta</taxon>
        <taxon>Tracheophyta</taxon>
        <taxon>Spermatophyta</taxon>
        <taxon>Pinopsida</taxon>
        <taxon>Pinidae</taxon>
        <taxon>Conifers I</taxon>
        <taxon>Pinales</taxon>
        <taxon>Pinaceae</taxon>
        <taxon>Picea</taxon>
    </lineage>
</organism>
<accession>D5ACD9</accession>
<evidence type="ECO:0008006" key="3">
    <source>
        <dbReference type="Google" id="ProtNLM"/>
    </source>
</evidence>